<dbReference type="SMART" id="SM00900">
    <property type="entry name" value="FMN_bind"/>
    <property type="match status" value="1"/>
</dbReference>
<dbReference type="Pfam" id="PF04205">
    <property type="entry name" value="FMN_bind"/>
    <property type="match status" value="1"/>
</dbReference>
<evidence type="ECO:0000259" key="6">
    <source>
        <dbReference type="SMART" id="SM00900"/>
    </source>
</evidence>
<evidence type="ECO:0000256" key="4">
    <source>
        <dbReference type="SAM" id="Phobius"/>
    </source>
</evidence>
<dbReference type="PIRSF" id="PIRSF036354">
    <property type="entry name" value="NosR"/>
    <property type="match status" value="1"/>
</dbReference>
<reference evidence="7 8" key="1">
    <citation type="submission" date="2024-03" db="EMBL/GenBank/DDBJ databases">
        <title>Community enrichment and isolation of bacterial strains for fucoidan degradation.</title>
        <authorList>
            <person name="Sichert A."/>
        </authorList>
    </citation>
    <scope>NUCLEOTIDE SEQUENCE [LARGE SCALE GENOMIC DNA]</scope>
    <source>
        <strain evidence="7 8">AS76</strain>
    </source>
</reference>
<dbReference type="PANTHER" id="PTHR30224:SF4">
    <property type="entry name" value="ELECTRON TRANSPORT PROTEIN YCCM-RELATED"/>
    <property type="match status" value="1"/>
</dbReference>
<keyword evidence="3 4" id="KW-0472">Membrane</keyword>
<feature type="domain" description="FMN-binding" evidence="6">
    <location>
        <begin position="82"/>
        <end position="181"/>
    </location>
</feature>
<proteinExistence type="predicted"/>
<dbReference type="Pfam" id="PF12801">
    <property type="entry name" value="Fer4_5"/>
    <property type="match status" value="2"/>
</dbReference>
<accession>A0ABU9TX02</accession>
<dbReference type="SUPFAM" id="SSF54862">
    <property type="entry name" value="4Fe-4S ferredoxins"/>
    <property type="match status" value="1"/>
</dbReference>
<evidence type="ECO:0000256" key="3">
    <source>
        <dbReference type="ARBA" id="ARBA00023136"/>
    </source>
</evidence>
<evidence type="ECO:0000313" key="7">
    <source>
        <dbReference type="EMBL" id="MEM5537976.1"/>
    </source>
</evidence>
<gene>
    <name evidence="7" type="ORF">WNY58_16450</name>
</gene>
<evidence type="ECO:0000256" key="1">
    <source>
        <dbReference type="ARBA" id="ARBA00004236"/>
    </source>
</evidence>
<keyword evidence="2" id="KW-1003">Cell membrane</keyword>
<keyword evidence="5" id="KW-0732">Signal</keyword>
<dbReference type="InterPro" id="IPR011399">
    <property type="entry name" value="NosR"/>
</dbReference>
<organism evidence="7 8">
    <name type="scientific">Neptuniibacter pectenicola</name>
    <dbReference type="NCBI Taxonomy" id="1806669"/>
    <lineage>
        <taxon>Bacteria</taxon>
        <taxon>Pseudomonadati</taxon>
        <taxon>Pseudomonadota</taxon>
        <taxon>Gammaproteobacteria</taxon>
        <taxon>Oceanospirillales</taxon>
        <taxon>Oceanospirillaceae</taxon>
        <taxon>Neptuniibacter</taxon>
    </lineage>
</organism>
<feature type="transmembrane region" description="Helical" evidence="4">
    <location>
        <begin position="599"/>
        <end position="619"/>
    </location>
</feature>
<feature type="chain" id="PRO_5045255798" evidence="5">
    <location>
        <begin position="31"/>
        <end position="695"/>
    </location>
</feature>
<comment type="caution">
    <text evidence="7">The sequence shown here is derived from an EMBL/GenBank/DDBJ whole genome shotgun (WGS) entry which is preliminary data.</text>
</comment>
<keyword evidence="4" id="KW-0812">Transmembrane</keyword>
<dbReference type="InterPro" id="IPR007329">
    <property type="entry name" value="FMN-bd"/>
</dbReference>
<dbReference type="InterPro" id="IPR052378">
    <property type="entry name" value="NosR_regulator"/>
</dbReference>
<evidence type="ECO:0000313" key="8">
    <source>
        <dbReference type="Proteomes" id="UP001449225"/>
    </source>
</evidence>
<feature type="transmembrane region" description="Helical" evidence="4">
    <location>
        <begin position="435"/>
        <end position="457"/>
    </location>
</feature>
<dbReference type="InterPro" id="IPR017896">
    <property type="entry name" value="4Fe4S_Fe-S-bd"/>
</dbReference>
<keyword evidence="8" id="KW-1185">Reference proteome</keyword>
<comment type="subcellular location">
    <subcellularLocation>
        <location evidence="1">Cell membrane</location>
    </subcellularLocation>
</comment>
<feature type="transmembrane region" description="Helical" evidence="4">
    <location>
        <begin position="401"/>
        <end position="423"/>
    </location>
</feature>
<feature type="transmembrane region" description="Helical" evidence="4">
    <location>
        <begin position="536"/>
        <end position="555"/>
    </location>
</feature>
<protein>
    <submittedName>
        <fullName evidence="7">4Fe-4S binding protein</fullName>
    </submittedName>
</protein>
<evidence type="ECO:0000256" key="2">
    <source>
        <dbReference type="ARBA" id="ARBA00022475"/>
    </source>
</evidence>
<dbReference type="Proteomes" id="UP001449225">
    <property type="component" value="Unassembled WGS sequence"/>
</dbReference>
<dbReference type="PANTHER" id="PTHR30224">
    <property type="entry name" value="ELECTRON TRANSPORT PROTEIN"/>
    <property type="match status" value="1"/>
</dbReference>
<feature type="transmembrane region" description="Helical" evidence="4">
    <location>
        <begin position="477"/>
        <end position="497"/>
    </location>
</feature>
<name>A0ABU9TX02_9GAMM</name>
<feature type="transmembrane region" description="Helical" evidence="4">
    <location>
        <begin position="575"/>
        <end position="592"/>
    </location>
</feature>
<keyword evidence="4" id="KW-1133">Transmembrane helix</keyword>
<dbReference type="EMBL" id="JBBMRA010000025">
    <property type="protein sequence ID" value="MEM5537976.1"/>
    <property type="molecule type" value="Genomic_DNA"/>
</dbReference>
<evidence type="ECO:0000256" key="5">
    <source>
        <dbReference type="SAM" id="SignalP"/>
    </source>
</evidence>
<sequence length="695" mass="78772">MMNFVCNALLTLCRFILICSSLLVSSYSSAVNMPLTPELQVLFPTASHIDKDDKDLSIIPVYLFSDIVGYAFQTAEIFPVRGYGGKPIDIMIGLSPEGRYTGFVVIDHYEPIFMKGDGPQRLVNYMQQLIDVPASNNIYIRGDNQKTLKGRGKSTYIDGITSATVTTNAINKTITKAARAVAQAKELAGYASQSHYIPKMDHFEKLSLSQLVERGLVKHWSIYKQQINAAISDKKLGYPSQPVSIENQPPLAELYAAYFSHPLVAKNLLPDARYQDWLNYKTEGDQYVLLFSKGLWKQQPFSNFLGLKQRNTDVIRKKVPDFDISKELPASGWDEVALYRIPPVATFDPLARTKMIFKASPGINLYDDFQLPAGDFKAELNQEANELALWQELWQQRQNEIALLTLGLVLLTMLFLNQHYAVLNPKIFHKIRLGYLAFTLFFIGYYAQGQLSIVNLLTVQHLWMEGASLTSFLLDPIISILWCYVLISLIFFGRGLFCGWLCPFGALQEFAGILATKLKIKRWKIKPTWHNRLQKLKYVLLISIIGTTFYSLALGETLAELEPFKTSITLYFIREWQYVIYALILLLLAMKVHKFYCRYLCPLGASLAILGAFPIFNWLTRRAECGTPCQNCRVNCEIDAISKEGDIDMKECVQCLECIVINYNPTLCAIEVADTKRKNKRAKQADNIIASTVDV</sequence>
<feature type="signal peptide" evidence="5">
    <location>
        <begin position="1"/>
        <end position="30"/>
    </location>
</feature>